<keyword evidence="2" id="KW-1185">Reference proteome</keyword>
<sequence>MLCLISGHSLFHIYLPPSVHSNQPSSTRVVLVEHGLIHVQKVSNVHTWIIYEVSVLPAARGISMRLLFPKSRRSRTRVVKPLLGPYLAPAPSPIHQAFVAGPRIHPIPRHRHGGHHHHAKPRVATPSPSEGQGCDQICVEPFTAAPYGSPCGCVFPMKVKLLLDVAPYAVFPVMNELEIEVAAGTYLQQSQVKIMGASADSQNQGKTVVEMNLVPLGDKFDNTTANLTYERLVHKKVPLNTTLFGNYEAIYISYPGLPSSPPYGSYMGSGPSGSVGGLPITANFVNKSQRMNLRTICIIALSAFVVLLVFIGAIAILVKWRKARRPSNAVGPAFTSSINKRSGKYVIDCSFHMSRICCTVVSYNEGIWILCVTQALGLFYLVVWRARPQCPFMSTMATCILSVKTFSLSELDKATEKFSSKRILGEGGFGRVYLGTMEDGMEVAVKLLTRNNQNGDREFIAEVEMLSRLHHRNLVKLIGICIEGRTRSLVYELVHNGSVESHLHDFDGM</sequence>
<evidence type="ECO:0000313" key="2">
    <source>
        <dbReference type="Proteomes" id="UP001163603"/>
    </source>
</evidence>
<protein>
    <submittedName>
        <fullName evidence="1">Uncharacterized protein</fullName>
    </submittedName>
</protein>
<gene>
    <name evidence="1" type="ORF">Pint_01636</name>
</gene>
<organism evidence="1 2">
    <name type="scientific">Pistacia integerrima</name>
    <dbReference type="NCBI Taxonomy" id="434235"/>
    <lineage>
        <taxon>Eukaryota</taxon>
        <taxon>Viridiplantae</taxon>
        <taxon>Streptophyta</taxon>
        <taxon>Embryophyta</taxon>
        <taxon>Tracheophyta</taxon>
        <taxon>Spermatophyta</taxon>
        <taxon>Magnoliopsida</taxon>
        <taxon>eudicotyledons</taxon>
        <taxon>Gunneridae</taxon>
        <taxon>Pentapetalae</taxon>
        <taxon>rosids</taxon>
        <taxon>malvids</taxon>
        <taxon>Sapindales</taxon>
        <taxon>Anacardiaceae</taxon>
        <taxon>Pistacia</taxon>
    </lineage>
</organism>
<reference evidence="2" key="1">
    <citation type="journal article" date="2023" name="G3 (Bethesda)">
        <title>Genome assembly and association tests identify interacting loci associated with vigor, precocity, and sex in interspecific pistachio rootstocks.</title>
        <authorList>
            <person name="Palmer W."/>
            <person name="Jacygrad E."/>
            <person name="Sagayaradj S."/>
            <person name="Cavanaugh K."/>
            <person name="Han R."/>
            <person name="Bertier L."/>
            <person name="Beede B."/>
            <person name="Kafkas S."/>
            <person name="Golino D."/>
            <person name="Preece J."/>
            <person name="Michelmore R."/>
        </authorList>
    </citation>
    <scope>NUCLEOTIDE SEQUENCE [LARGE SCALE GENOMIC DNA]</scope>
</reference>
<dbReference type="EMBL" id="CM047736">
    <property type="protein sequence ID" value="KAJ0052071.1"/>
    <property type="molecule type" value="Genomic_DNA"/>
</dbReference>
<accession>A0ACC0ZJ20</accession>
<proteinExistence type="predicted"/>
<dbReference type="Proteomes" id="UP001163603">
    <property type="component" value="Chromosome 1"/>
</dbReference>
<name>A0ACC0ZJ20_9ROSI</name>
<evidence type="ECO:0000313" key="1">
    <source>
        <dbReference type="EMBL" id="KAJ0052071.1"/>
    </source>
</evidence>
<comment type="caution">
    <text evidence="1">The sequence shown here is derived from an EMBL/GenBank/DDBJ whole genome shotgun (WGS) entry which is preliminary data.</text>
</comment>